<dbReference type="InParanoid" id="J4KKS7"/>
<dbReference type="AlphaFoldDB" id="J4KKS7"/>
<proteinExistence type="predicted"/>
<dbReference type="EMBL" id="JH725234">
    <property type="protein sequence ID" value="EJP60974.1"/>
    <property type="molecule type" value="Genomic_DNA"/>
</dbReference>
<sequence>MSEDEYGTGIRPRIADGLPNDVNLLILDHLYPVSLIRAAYAGYPVPAEWVRRALHTYLWKRVLVVQFDSVKARIREGENIFLIGYGLERLTCGIFEEADEAPTIKLLLGWLPGERFLERNVRMKVYREFRKATNRSSALLECNS</sequence>
<dbReference type="GeneID" id="19893085"/>
<accession>J4KKS7</accession>
<name>J4KKS7_BEAB2</name>
<dbReference type="HOGENOM" id="CLU_1796115_0_0_1"/>
<protein>
    <submittedName>
        <fullName evidence="1">Uncharacterized protein</fullName>
    </submittedName>
</protein>
<evidence type="ECO:0000313" key="1">
    <source>
        <dbReference type="EMBL" id="EJP60974.1"/>
    </source>
</evidence>
<evidence type="ECO:0000313" key="2">
    <source>
        <dbReference type="Proteomes" id="UP000002762"/>
    </source>
</evidence>
<dbReference type="RefSeq" id="XP_008603392.1">
    <property type="nucleotide sequence ID" value="XM_008605170.1"/>
</dbReference>
<reference evidence="1 2" key="1">
    <citation type="journal article" date="2012" name="Sci. Rep.">
        <title>Genomic perspectives on the evolution of fungal entomopathogenicity in Beauveria bassiana.</title>
        <authorList>
            <person name="Xiao G."/>
            <person name="Ying S.H."/>
            <person name="Zheng P."/>
            <person name="Wang Z.L."/>
            <person name="Zhang S."/>
            <person name="Xie X.Q."/>
            <person name="Shang Y."/>
            <person name="St Leger R.J."/>
            <person name="Zhao G.P."/>
            <person name="Wang C."/>
            <person name="Feng M.G."/>
        </authorList>
    </citation>
    <scope>NUCLEOTIDE SEQUENCE [LARGE SCALE GENOMIC DNA]</scope>
    <source>
        <strain evidence="1 2">ARSEF 2860</strain>
    </source>
</reference>
<dbReference type="Proteomes" id="UP000002762">
    <property type="component" value="Unassembled WGS sequence"/>
</dbReference>
<keyword evidence="2" id="KW-1185">Reference proteome</keyword>
<organism evidence="1 2">
    <name type="scientific">Beauveria bassiana (strain ARSEF 2860)</name>
    <name type="common">White muscardine disease fungus</name>
    <name type="synonym">Tritirachium shiotae</name>
    <dbReference type="NCBI Taxonomy" id="655819"/>
    <lineage>
        <taxon>Eukaryota</taxon>
        <taxon>Fungi</taxon>
        <taxon>Dikarya</taxon>
        <taxon>Ascomycota</taxon>
        <taxon>Pezizomycotina</taxon>
        <taxon>Sordariomycetes</taxon>
        <taxon>Hypocreomycetidae</taxon>
        <taxon>Hypocreales</taxon>
        <taxon>Cordycipitaceae</taxon>
        <taxon>Beauveria</taxon>
    </lineage>
</organism>
<gene>
    <name evidence="1" type="ORF">BBA_10073</name>
</gene>